<reference evidence="2" key="1">
    <citation type="submission" date="2018-06" db="EMBL/GenBank/DDBJ databases">
        <authorList>
            <person name="Zhirakovskaya E."/>
        </authorList>
    </citation>
    <scope>NUCLEOTIDE SEQUENCE</scope>
</reference>
<proteinExistence type="predicted"/>
<feature type="transmembrane region" description="Helical" evidence="1">
    <location>
        <begin position="91"/>
        <end position="110"/>
    </location>
</feature>
<gene>
    <name evidence="2" type="ORF">MNBD_GAMMA15-710</name>
</gene>
<keyword evidence="1" id="KW-1133">Transmembrane helix</keyword>
<dbReference type="AlphaFoldDB" id="A0A3B0YEB2"/>
<name>A0A3B0YEB2_9ZZZZ</name>
<protein>
    <submittedName>
        <fullName evidence="2">Uncharacterized protein</fullName>
    </submittedName>
</protein>
<keyword evidence="1" id="KW-0472">Membrane</keyword>
<evidence type="ECO:0000256" key="1">
    <source>
        <dbReference type="SAM" id="Phobius"/>
    </source>
</evidence>
<feature type="transmembrane region" description="Helical" evidence="1">
    <location>
        <begin position="48"/>
        <end position="71"/>
    </location>
</feature>
<keyword evidence="1" id="KW-0812">Transmembrane</keyword>
<evidence type="ECO:0000313" key="2">
    <source>
        <dbReference type="EMBL" id="VAW77771.1"/>
    </source>
</evidence>
<accession>A0A3B0YEB2</accession>
<organism evidence="2">
    <name type="scientific">hydrothermal vent metagenome</name>
    <dbReference type="NCBI Taxonomy" id="652676"/>
    <lineage>
        <taxon>unclassified sequences</taxon>
        <taxon>metagenomes</taxon>
        <taxon>ecological metagenomes</taxon>
    </lineage>
</organism>
<dbReference type="EMBL" id="UOFN01000081">
    <property type="protein sequence ID" value="VAW77771.1"/>
    <property type="molecule type" value="Genomic_DNA"/>
</dbReference>
<sequence length="124" mass="13200">MAKEENATGSNITDLSAIGGGLIKPVYSQRNMKVYSIQESEIKHISGLNLTATIAFSVGSAFFGFSATIWLEAAFNEKLTDKAQVLVDWGPAAGIVIGVFAFIVGGIALFTRGSILQTIRDESK</sequence>